<name>T0VGS6_LACLC</name>
<keyword evidence="4" id="KW-0233">DNA recombination</keyword>
<evidence type="ECO:0000259" key="7">
    <source>
        <dbReference type="PROSITE" id="PS51900"/>
    </source>
</evidence>
<dbReference type="InterPro" id="IPR044068">
    <property type="entry name" value="CB"/>
</dbReference>
<dbReference type="InterPro" id="IPR050808">
    <property type="entry name" value="Phage_Integrase"/>
</dbReference>
<dbReference type="InterPro" id="IPR004107">
    <property type="entry name" value="Integrase_SAM-like_N"/>
</dbReference>
<dbReference type="InterPro" id="IPR011010">
    <property type="entry name" value="DNA_brk_join_enz"/>
</dbReference>
<comment type="similarity">
    <text evidence="1">Belongs to the 'phage' integrase family.</text>
</comment>
<gene>
    <name evidence="8" type="ORF">LLT3_00485</name>
</gene>
<evidence type="ECO:0000256" key="5">
    <source>
        <dbReference type="PROSITE-ProRule" id="PRU01248"/>
    </source>
</evidence>
<dbReference type="GO" id="GO:0015074">
    <property type="term" value="P:DNA integration"/>
    <property type="evidence" value="ECO:0007669"/>
    <property type="project" value="UniProtKB-KW"/>
</dbReference>
<dbReference type="GO" id="GO:0003677">
    <property type="term" value="F:DNA binding"/>
    <property type="evidence" value="ECO:0007669"/>
    <property type="project" value="UniProtKB-UniRule"/>
</dbReference>
<dbReference type="InterPro" id="IPR013762">
    <property type="entry name" value="Integrase-like_cat_sf"/>
</dbReference>
<dbReference type="SUPFAM" id="SSF56349">
    <property type="entry name" value="DNA breaking-rejoining enzymes"/>
    <property type="match status" value="1"/>
</dbReference>
<dbReference type="Pfam" id="PF00589">
    <property type="entry name" value="Phage_integrase"/>
    <property type="match status" value="1"/>
</dbReference>
<dbReference type="InterPro" id="IPR002104">
    <property type="entry name" value="Integrase_catalytic"/>
</dbReference>
<organism evidence="8 9">
    <name type="scientific">Lactococcus cremoris subsp. cremoris TIFN3</name>
    <dbReference type="NCBI Taxonomy" id="1234873"/>
    <lineage>
        <taxon>Bacteria</taxon>
        <taxon>Bacillati</taxon>
        <taxon>Bacillota</taxon>
        <taxon>Bacilli</taxon>
        <taxon>Lactobacillales</taxon>
        <taxon>Streptococcaceae</taxon>
        <taxon>Lactococcus</taxon>
        <taxon>Lactococcus cremoris subsp. cremoris</taxon>
    </lineage>
</organism>
<reference evidence="8 9" key="1">
    <citation type="journal article" date="2013" name="ISME J.">
        <title>Multifactorial diversity sustains microbial community stability.</title>
        <authorList>
            <person name="Erkus O."/>
            <person name="de Jager V.C."/>
            <person name="Spus M."/>
            <person name="van Alen-Boerrigter I.J."/>
            <person name="van Rijswijck I.M."/>
            <person name="Hazelwood L."/>
            <person name="Janssen P.W."/>
            <person name="van Hijum S.A."/>
            <person name="Kleerebezem M."/>
            <person name="Smid E.J."/>
        </authorList>
    </citation>
    <scope>NUCLEOTIDE SEQUENCE [LARGE SCALE GENOMIC DNA]</scope>
    <source>
        <strain evidence="8 9">TIFN3</strain>
    </source>
</reference>
<accession>T0VGS6</accession>
<dbReference type="Gene3D" id="1.10.443.10">
    <property type="entry name" value="Intergrase catalytic core"/>
    <property type="match status" value="1"/>
</dbReference>
<proteinExistence type="inferred from homology"/>
<evidence type="ECO:0000256" key="4">
    <source>
        <dbReference type="ARBA" id="ARBA00023172"/>
    </source>
</evidence>
<dbReference type="PROSITE" id="PS51900">
    <property type="entry name" value="CB"/>
    <property type="match status" value="1"/>
</dbReference>
<dbReference type="GO" id="GO:0006310">
    <property type="term" value="P:DNA recombination"/>
    <property type="evidence" value="ECO:0007669"/>
    <property type="project" value="UniProtKB-KW"/>
</dbReference>
<feature type="domain" description="Core-binding (CB)" evidence="7">
    <location>
        <begin position="62"/>
        <end position="141"/>
    </location>
</feature>
<dbReference type="PANTHER" id="PTHR30629:SF2">
    <property type="entry name" value="PROPHAGE INTEGRASE INTS-RELATED"/>
    <property type="match status" value="1"/>
</dbReference>
<keyword evidence="3 5" id="KW-0238">DNA-binding</keyword>
<dbReference type="PANTHER" id="PTHR30629">
    <property type="entry name" value="PROPHAGE INTEGRASE"/>
    <property type="match status" value="1"/>
</dbReference>
<feature type="domain" description="Tyr recombinase" evidence="6">
    <location>
        <begin position="165"/>
        <end position="359"/>
    </location>
</feature>
<dbReference type="AlphaFoldDB" id="T0VGS6"/>
<evidence type="ECO:0000256" key="2">
    <source>
        <dbReference type="ARBA" id="ARBA00022908"/>
    </source>
</evidence>
<evidence type="ECO:0000256" key="1">
    <source>
        <dbReference type="ARBA" id="ARBA00008857"/>
    </source>
</evidence>
<dbReference type="Gene3D" id="1.10.150.130">
    <property type="match status" value="1"/>
</dbReference>
<dbReference type="PROSITE" id="PS51898">
    <property type="entry name" value="TYR_RECOMBINASE"/>
    <property type="match status" value="1"/>
</dbReference>
<dbReference type="InterPro" id="IPR028259">
    <property type="entry name" value="AP2-like_int_N"/>
</dbReference>
<dbReference type="EMBL" id="ATBE01000249">
    <property type="protein sequence ID" value="EQC94997.1"/>
    <property type="molecule type" value="Genomic_DNA"/>
</dbReference>
<dbReference type="InterPro" id="IPR010998">
    <property type="entry name" value="Integrase_recombinase_N"/>
</dbReference>
<dbReference type="Pfam" id="PF14659">
    <property type="entry name" value="Phage_int_SAM_3"/>
    <property type="match status" value="1"/>
</dbReference>
<sequence>MEIKAYKKKNGTTAYKFKAYLGKKNGKSQYAEKSGFKTKADARAALHNIQEEIDNPMPKSSMTFKELYDEWLLVYEKEVQNSTYYKTTRAFEKHVLPVIGSTKLSDFTPMDLQTFRNDLSEKLKFARKLFGMVRKVFNHAALLSYIQANPAAPVTSQGIKKKVEEKKDFYDTDELRDFMALVEKTNDIKKIALFRILAFTGIRKGELLALEWKDYRKSTLDINKAISHSPVGYEILPPKANSNRLLSLDEKTCKILDEKTCKILDELHQTYPESTRIFESENGGMLSPSKPRKWLLEITKEKEIEPIRIHAFRHTHASLLFESGMSLKQVQYRLGHADLKTTMNIYTHITKFAKDKIGQQFSDYIDF</sequence>
<dbReference type="Proteomes" id="UP000015664">
    <property type="component" value="Unassembled WGS sequence"/>
</dbReference>
<dbReference type="CDD" id="cd01189">
    <property type="entry name" value="INT_ICEBs1_C_like"/>
    <property type="match status" value="1"/>
</dbReference>
<dbReference type="Pfam" id="PF14657">
    <property type="entry name" value="Arm-DNA-bind_4"/>
    <property type="match status" value="1"/>
</dbReference>
<evidence type="ECO:0000259" key="6">
    <source>
        <dbReference type="PROSITE" id="PS51898"/>
    </source>
</evidence>
<evidence type="ECO:0000313" key="9">
    <source>
        <dbReference type="Proteomes" id="UP000015664"/>
    </source>
</evidence>
<comment type="caution">
    <text evidence="8">The sequence shown here is derived from an EMBL/GenBank/DDBJ whole genome shotgun (WGS) entry which is preliminary data.</text>
</comment>
<dbReference type="PATRIC" id="fig|1234873.3.peg.1436"/>
<evidence type="ECO:0000256" key="3">
    <source>
        <dbReference type="ARBA" id="ARBA00023125"/>
    </source>
</evidence>
<protein>
    <submittedName>
        <fullName evidence="8">Integrase</fullName>
    </submittedName>
</protein>
<keyword evidence="2" id="KW-0229">DNA integration</keyword>
<evidence type="ECO:0000313" key="8">
    <source>
        <dbReference type="EMBL" id="EQC94997.1"/>
    </source>
</evidence>